<evidence type="ECO:0000313" key="3">
    <source>
        <dbReference type="Proteomes" id="UP001204798"/>
    </source>
</evidence>
<accession>A0ABT2EQS6</accession>
<gene>
    <name evidence="2" type="ORF">M2350_001686</name>
</gene>
<evidence type="ECO:0000313" key="2">
    <source>
        <dbReference type="EMBL" id="MCS3919273.1"/>
    </source>
</evidence>
<proteinExistence type="predicted"/>
<dbReference type="InterPro" id="IPR002716">
    <property type="entry name" value="PIN_dom"/>
</dbReference>
<reference evidence="2 3" key="1">
    <citation type="submission" date="2022-08" db="EMBL/GenBank/DDBJ databases">
        <title>Bacterial and archaeal communities from various locations to study Microbial Dark Matter (Phase II).</title>
        <authorList>
            <person name="Stepanauskas R."/>
        </authorList>
    </citation>
    <scope>NUCLEOTIDE SEQUENCE [LARGE SCALE GENOMIC DNA]</scope>
    <source>
        <strain evidence="2 3">PD1</strain>
    </source>
</reference>
<dbReference type="SUPFAM" id="SSF88723">
    <property type="entry name" value="PIN domain-like"/>
    <property type="match status" value="1"/>
</dbReference>
<sequence>MTRRGCDTSFFRQLMLGHPQAVDVWLEAVRGGCLLIVSTLVLHELLVLYYREGKPEIGRRFVSRLQKSTWVHIVPVSISIAEKSAGYRHGLGLSTVDSVILATVVEENCDELLTTDRHFVAADSQGIVKVTLLA</sequence>
<protein>
    <submittedName>
        <fullName evidence="2">Nucleic acid-binding protein</fullName>
    </submittedName>
</protein>
<dbReference type="InterPro" id="IPR029060">
    <property type="entry name" value="PIN-like_dom_sf"/>
</dbReference>
<feature type="domain" description="PIN" evidence="1">
    <location>
        <begin position="7"/>
        <end position="123"/>
    </location>
</feature>
<keyword evidence="3" id="KW-1185">Reference proteome</keyword>
<organism evidence="2 3">
    <name type="scientific">Candidatus Fervidibacter sacchari</name>
    <dbReference type="NCBI Taxonomy" id="1448929"/>
    <lineage>
        <taxon>Bacteria</taxon>
        <taxon>Candidatus Fervidibacterota</taxon>
        <taxon>Candidatus Fervidibacter</taxon>
    </lineage>
</organism>
<evidence type="ECO:0000259" key="1">
    <source>
        <dbReference type="Pfam" id="PF01850"/>
    </source>
</evidence>
<dbReference type="EMBL" id="JANUCP010000003">
    <property type="protein sequence ID" value="MCS3919273.1"/>
    <property type="molecule type" value="Genomic_DNA"/>
</dbReference>
<dbReference type="Pfam" id="PF01850">
    <property type="entry name" value="PIN"/>
    <property type="match status" value="1"/>
</dbReference>
<dbReference type="Gene3D" id="3.40.50.1010">
    <property type="entry name" value="5'-nuclease"/>
    <property type="match status" value="1"/>
</dbReference>
<dbReference type="RefSeq" id="WP_259095535.1">
    <property type="nucleotide sequence ID" value="NZ_CP130454.1"/>
</dbReference>
<name>A0ABT2EQS6_9BACT</name>
<comment type="caution">
    <text evidence="2">The sequence shown here is derived from an EMBL/GenBank/DDBJ whole genome shotgun (WGS) entry which is preliminary data.</text>
</comment>
<dbReference type="Proteomes" id="UP001204798">
    <property type="component" value="Unassembled WGS sequence"/>
</dbReference>